<dbReference type="Gene3D" id="3.10.180.10">
    <property type="entry name" value="2,3-Dihydroxybiphenyl 1,2-Dioxygenase, domain 1"/>
    <property type="match status" value="1"/>
</dbReference>
<keyword evidence="3" id="KW-1185">Reference proteome</keyword>
<organism evidence="2 3">
    <name type="scientific">Mucilaginibacter conchicola</name>
    <dbReference type="NCBI Taxonomy" id="2303333"/>
    <lineage>
        <taxon>Bacteria</taxon>
        <taxon>Pseudomonadati</taxon>
        <taxon>Bacteroidota</taxon>
        <taxon>Sphingobacteriia</taxon>
        <taxon>Sphingobacteriales</taxon>
        <taxon>Sphingobacteriaceae</taxon>
        <taxon>Mucilaginibacter</taxon>
    </lineage>
</organism>
<dbReference type="InterPro" id="IPR004360">
    <property type="entry name" value="Glyas_Fos-R_dOase_dom"/>
</dbReference>
<protein>
    <submittedName>
        <fullName evidence="2">VOC family protein</fullName>
    </submittedName>
</protein>
<dbReference type="InterPro" id="IPR037523">
    <property type="entry name" value="VOC_core"/>
</dbReference>
<dbReference type="OrthoDB" id="9804907at2"/>
<evidence type="ECO:0000259" key="1">
    <source>
        <dbReference type="PROSITE" id="PS51819"/>
    </source>
</evidence>
<dbReference type="AlphaFoldDB" id="A0A372NTJ7"/>
<accession>A0A372NTJ7</accession>
<dbReference type="SUPFAM" id="SSF54593">
    <property type="entry name" value="Glyoxalase/Bleomycin resistance protein/Dihydroxybiphenyl dioxygenase"/>
    <property type="match status" value="1"/>
</dbReference>
<dbReference type="RefSeq" id="WP_117392275.1">
    <property type="nucleotide sequence ID" value="NZ_QWDC01000002.1"/>
</dbReference>
<evidence type="ECO:0000313" key="3">
    <source>
        <dbReference type="Proteomes" id="UP000264217"/>
    </source>
</evidence>
<evidence type="ECO:0000313" key="2">
    <source>
        <dbReference type="EMBL" id="RFZ92566.1"/>
    </source>
</evidence>
<dbReference type="EMBL" id="QWDC01000002">
    <property type="protein sequence ID" value="RFZ92566.1"/>
    <property type="molecule type" value="Genomic_DNA"/>
</dbReference>
<reference evidence="2 3" key="1">
    <citation type="submission" date="2018-08" db="EMBL/GenBank/DDBJ databases">
        <title>Mucilaginibacter sp. MYSH2.</title>
        <authorList>
            <person name="Seo T."/>
        </authorList>
    </citation>
    <scope>NUCLEOTIDE SEQUENCE [LARGE SCALE GENOMIC DNA]</scope>
    <source>
        <strain evidence="2 3">MYSH2</strain>
    </source>
</reference>
<feature type="domain" description="VOC" evidence="1">
    <location>
        <begin position="5"/>
        <end position="128"/>
    </location>
</feature>
<proteinExistence type="predicted"/>
<sequence length="129" mass="14315">MLKDSKAFSGFSVKDIDEALKFYKETLGLDVDKDDEMGGMLTIHIAGNGNNILVYPKPNHEPASYTILNFPVTDIVATVKGLKEKGVQFESYDSVYLKTDEDNINRSGGPLIAWFKDPSGNFLSVIEQH</sequence>
<dbReference type="Proteomes" id="UP000264217">
    <property type="component" value="Unassembled WGS sequence"/>
</dbReference>
<name>A0A372NTJ7_9SPHI</name>
<comment type="caution">
    <text evidence="2">The sequence shown here is derived from an EMBL/GenBank/DDBJ whole genome shotgun (WGS) entry which is preliminary data.</text>
</comment>
<dbReference type="InterPro" id="IPR029068">
    <property type="entry name" value="Glyas_Bleomycin-R_OHBP_Dase"/>
</dbReference>
<dbReference type="PROSITE" id="PS51819">
    <property type="entry name" value="VOC"/>
    <property type="match status" value="1"/>
</dbReference>
<dbReference type="Pfam" id="PF00903">
    <property type="entry name" value="Glyoxalase"/>
    <property type="match status" value="1"/>
</dbReference>
<gene>
    <name evidence="2" type="ORF">D0C36_14190</name>
</gene>